<dbReference type="Proteomes" id="UP001500456">
    <property type="component" value="Unassembled WGS sequence"/>
</dbReference>
<feature type="compositionally biased region" description="Basic and acidic residues" evidence="1">
    <location>
        <begin position="206"/>
        <end position="219"/>
    </location>
</feature>
<evidence type="ECO:0000256" key="1">
    <source>
        <dbReference type="SAM" id="MobiDB-lite"/>
    </source>
</evidence>
<evidence type="ECO:0000313" key="3">
    <source>
        <dbReference type="Proteomes" id="UP001500456"/>
    </source>
</evidence>
<keyword evidence="3" id="KW-1185">Reference proteome</keyword>
<protein>
    <submittedName>
        <fullName evidence="2">Uncharacterized protein</fullName>
    </submittedName>
</protein>
<reference evidence="3" key="1">
    <citation type="journal article" date="2019" name="Int. J. Syst. Evol. Microbiol.">
        <title>The Global Catalogue of Microorganisms (GCM) 10K type strain sequencing project: providing services to taxonomists for standard genome sequencing and annotation.</title>
        <authorList>
            <consortium name="The Broad Institute Genomics Platform"/>
            <consortium name="The Broad Institute Genome Sequencing Center for Infectious Disease"/>
            <person name="Wu L."/>
            <person name="Ma J."/>
        </authorList>
    </citation>
    <scope>NUCLEOTIDE SEQUENCE [LARGE SCALE GENOMIC DNA]</scope>
    <source>
        <strain evidence="3">JCM 16924</strain>
    </source>
</reference>
<feature type="compositionally biased region" description="Basic and acidic residues" evidence="1">
    <location>
        <begin position="234"/>
        <end position="288"/>
    </location>
</feature>
<feature type="compositionally biased region" description="Basic and acidic residues" evidence="1">
    <location>
        <begin position="153"/>
        <end position="171"/>
    </location>
</feature>
<proteinExistence type="predicted"/>
<organism evidence="2 3">
    <name type="scientific">Streptomyces plumbiresistens</name>
    <dbReference type="NCBI Taxonomy" id="511811"/>
    <lineage>
        <taxon>Bacteria</taxon>
        <taxon>Bacillati</taxon>
        <taxon>Actinomycetota</taxon>
        <taxon>Actinomycetes</taxon>
        <taxon>Kitasatosporales</taxon>
        <taxon>Streptomycetaceae</taxon>
        <taxon>Streptomyces</taxon>
    </lineage>
</organism>
<comment type="caution">
    <text evidence="2">The sequence shown here is derived from an EMBL/GenBank/DDBJ whole genome shotgun (WGS) entry which is preliminary data.</text>
</comment>
<name>A0ABP7S4Y5_9ACTN</name>
<feature type="region of interest" description="Disordered" evidence="1">
    <location>
        <begin position="110"/>
        <end position="297"/>
    </location>
</feature>
<evidence type="ECO:0000313" key="2">
    <source>
        <dbReference type="EMBL" id="GAA4006750.1"/>
    </source>
</evidence>
<dbReference type="EMBL" id="BAAAZX010000016">
    <property type="protein sequence ID" value="GAA4006750.1"/>
    <property type="molecule type" value="Genomic_DNA"/>
</dbReference>
<feature type="compositionally biased region" description="Basic and acidic residues" evidence="1">
    <location>
        <begin position="125"/>
        <end position="135"/>
    </location>
</feature>
<gene>
    <name evidence="2" type="ORF">GCM10022232_53330</name>
</gene>
<sequence length="297" mass="33103">MAVLAPGGCEGAGDESKAYWVDADASNARHEHVIDWLEQFADLPHLIARVSELVHRLGYDAQDLIVLPRGELDRRELGAYSAAWADVVAEQMPGIRRAYEERITAAYFEGHEDARTGRRPRRTGRPGDERGERGGEVIPLPYLQLLRPPSEVTRVEEKGERERSVADEKEQSPVPEPEPEPEPELEPGPGPGPVSVPAADILLSARDVREARPAVERRPVVRRNGRPSVPPLKRAADTGALRDKNRRQQDQPDPQVPRDEDRPRLSDKARVLADELEGKGRTSGRGRDENDEQTPPR</sequence>
<accession>A0ABP7S4Y5</accession>